<dbReference type="Proteomes" id="UP000242502">
    <property type="component" value="Unassembled WGS sequence"/>
</dbReference>
<organism evidence="2 3">
    <name type="scientific">Candidatus Endobugula sertula</name>
    <name type="common">Bugula neritina bacterial symbiont</name>
    <dbReference type="NCBI Taxonomy" id="62101"/>
    <lineage>
        <taxon>Bacteria</taxon>
        <taxon>Pseudomonadati</taxon>
        <taxon>Pseudomonadota</taxon>
        <taxon>Gammaproteobacteria</taxon>
        <taxon>Cellvibrionales</taxon>
        <taxon>Cellvibrionaceae</taxon>
        <taxon>Candidatus Endobugula</taxon>
    </lineage>
</organism>
<sequence length="61" mass="6929">MLESLLKAICLLLIIEGFIPFLYPSKWRRLVARLAKINDRQLRMVGLVSMLIGVGLLYLVG</sequence>
<proteinExistence type="predicted"/>
<comment type="caution">
    <text evidence="2">The sequence shown here is derived from an EMBL/GenBank/DDBJ whole genome shotgun (WGS) entry which is preliminary data.</text>
</comment>
<reference evidence="2 3" key="1">
    <citation type="journal article" date="2016" name="Appl. Environ. Microbiol.">
        <title>Lack of Overt Genome Reduction in the Bryostatin-Producing Bryozoan Symbiont "Candidatus Endobugula sertula".</title>
        <authorList>
            <person name="Miller I.J."/>
            <person name="Vanee N."/>
            <person name="Fong S.S."/>
            <person name="Lim-Fong G.E."/>
            <person name="Kwan J.C."/>
        </authorList>
    </citation>
    <scope>NUCLEOTIDE SEQUENCE [LARGE SCALE GENOMIC DNA]</scope>
    <source>
        <strain evidence="2">AB1-4</strain>
    </source>
</reference>
<dbReference type="Pfam" id="PF09838">
    <property type="entry name" value="DUF2065"/>
    <property type="match status" value="1"/>
</dbReference>
<dbReference type="PANTHER" id="PTHR38602">
    <property type="entry name" value="INNER MEMBRANE PROTEIN-RELATED"/>
    <property type="match status" value="1"/>
</dbReference>
<evidence type="ECO:0000313" key="3">
    <source>
        <dbReference type="Proteomes" id="UP000242502"/>
    </source>
</evidence>
<dbReference type="AlphaFoldDB" id="A0A1D2QMQ3"/>
<protein>
    <recommendedName>
        <fullName evidence="4">DUF2065 domain-containing protein</fullName>
    </recommendedName>
</protein>
<feature type="transmembrane region" description="Helical" evidence="1">
    <location>
        <begin position="6"/>
        <end position="23"/>
    </location>
</feature>
<evidence type="ECO:0008006" key="4">
    <source>
        <dbReference type="Google" id="ProtNLM"/>
    </source>
</evidence>
<keyword evidence="1" id="KW-1133">Transmembrane helix</keyword>
<keyword evidence="1" id="KW-0812">Transmembrane</keyword>
<feature type="transmembrane region" description="Helical" evidence="1">
    <location>
        <begin position="44"/>
        <end position="60"/>
    </location>
</feature>
<evidence type="ECO:0000256" key="1">
    <source>
        <dbReference type="SAM" id="Phobius"/>
    </source>
</evidence>
<name>A0A1D2QMQ3_9GAMM</name>
<accession>A0A1D2QMQ3</accession>
<dbReference type="InterPro" id="IPR019201">
    <property type="entry name" value="DUF2065"/>
</dbReference>
<gene>
    <name evidence="2" type="ORF">AB835_12025</name>
</gene>
<dbReference type="PANTHER" id="PTHR38602:SF1">
    <property type="entry name" value="INNER MEMBRANE PROTEIN"/>
    <property type="match status" value="1"/>
</dbReference>
<dbReference type="STRING" id="62101.AB835_12025"/>
<evidence type="ECO:0000313" key="2">
    <source>
        <dbReference type="EMBL" id="ODS22834.1"/>
    </source>
</evidence>
<keyword evidence="1" id="KW-0472">Membrane</keyword>
<dbReference type="EMBL" id="MDLC01000050">
    <property type="protein sequence ID" value="ODS22834.1"/>
    <property type="molecule type" value="Genomic_DNA"/>
</dbReference>